<keyword evidence="2" id="KW-1185">Reference proteome</keyword>
<name>A0AAV7HVU3_COTGL</name>
<evidence type="ECO:0000313" key="1">
    <source>
        <dbReference type="EMBL" id="KAH0535900.1"/>
    </source>
</evidence>
<sequence>MYKRGGEFGEYIGLTPVEFSSVPNLGSGLSGYQALGVLLCFCASADDEMKDVSKRPSLLGVCVSALEGSLIY</sequence>
<proteinExistence type="predicted"/>
<organism evidence="1 2">
    <name type="scientific">Cotesia glomerata</name>
    <name type="common">Lepidopteran parasitic wasp</name>
    <name type="synonym">Apanteles glomeratus</name>
    <dbReference type="NCBI Taxonomy" id="32391"/>
    <lineage>
        <taxon>Eukaryota</taxon>
        <taxon>Metazoa</taxon>
        <taxon>Ecdysozoa</taxon>
        <taxon>Arthropoda</taxon>
        <taxon>Hexapoda</taxon>
        <taxon>Insecta</taxon>
        <taxon>Pterygota</taxon>
        <taxon>Neoptera</taxon>
        <taxon>Endopterygota</taxon>
        <taxon>Hymenoptera</taxon>
        <taxon>Apocrita</taxon>
        <taxon>Ichneumonoidea</taxon>
        <taxon>Braconidae</taxon>
        <taxon>Microgastrinae</taxon>
        <taxon>Cotesia</taxon>
    </lineage>
</organism>
<dbReference type="Proteomes" id="UP000826195">
    <property type="component" value="Unassembled WGS sequence"/>
</dbReference>
<evidence type="ECO:0000313" key="2">
    <source>
        <dbReference type="Proteomes" id="UP000826195"/>
    </source>
</evidence>
<gene>
    <name evidence="1" type="ORF">KQX54_019947</name>
</gene>
<comment type="caution">
    <text evidence="1">The sequence shown here is derived from an EMBL/GenBank/DDBJ whole genome shotgun (WGS) entry which is preliminary data.</text>
</comment>
<dbReference type="EMBL" id="JAHXZJ010002982">
    <property type="protein sequence ID" value="KAH0535900.1"/>
    <property type="molecule type" value="Genomic_DNA"/>
</dbReference>
<accession>A0AAV7HVU3</accession>
<dbReference type="AlphaFoldDB" id="A0AAV7HVU3"/>
<reference evidence="1 2" key="1">
    <citation type="journal article" date="2021" name="J. Hered.">
        <title>A chromosome-level genome assembly of the parasitoid wasp, Cotesia glomerata (Hymenoptera: Braconidae).</title>
        <authorList>
            <person name="Pinto B.J."/>
            <person name="Weis J.J."/>
            <person name="Gamble T."/>
            <person name="Ode P.J."/>
            <person name="Paul R."/>
            <person name="Zaspel J.M."/>
        </authorList>
    </citation>
    <scope>NUCLEOTIDE SEQUENCE [LARGE SCALE GENOMIC DNA]</scope>
    <source>
        <strain evidence="1">CgM1</strain>
    </source>
</reference>
<protein>
    <submittedName>
        <fullName evidence="1">Uncharacterized protein</fullName>
    </submittedName>
</protein>